<dbReference type="Proteomes" id="UP000198282">
    <property type="component" value="Unassembled WGS sequence"/>
</dbReference>
<proteinExistence type="predicted"/>
<dbReference type="AlphaFoldDB" id="A0A239EA51"/>
<evidence type="ECO:0000313" key="3">
    <source>
        <dbReference type="Proteomes" id="UP000198282"/>
    </source>
</evidence>
<evidence type="ECO:0000313" key="2">
    <source>
        <dbReference type="EMBL" id="SNS41158.1"/>
    </source>
</evidence>
<evidence type="ECO:0000256" key="1">
    <source>
        <dbReference type="SAM" id="MobiDB-lite"/>
    </source>
</evidence>
<dbReference type="OrthoDB" id="8402552at2"/>
<organism evidence="2 3">
    <name type="scientific">Streptosporangium subroseum</name>
    <dbReference type="NCBI Taxonomy" id="106412"/>
    <lineage>
        <taxon>Bacteria</taxon>
        <taxon>Bacillati</taxon>
        <taxon>Actinomycetota</taxon>
        <taxon>Actinomycetes</taxon>
        <taxon>Streptosporangiales</taxon>
        <taxon>Streptosporangiaceae</taxon>
        <taxon>Streptosporangium</taxon>
    </lineage>
</organism>
<name>A0A239EA51_9ACTN</name>
<dbReference type="EMBL" id="FZOD01000009">
    <property type="protein sequence ID" value="SNS41158.1"/>
    <property type="molecule type" value="Genomic_DNA"/>
</dbReference>
<reference evidence="2 3" key="1">
    <citation type="submission" date="2017-06" db="EMBL/GenBank/DDBJ databases">
        <authorList>
            <person name="Kim H.J."/>
            <person name="Triplett B.A."/>
        </authorList>
    </citation>
    <scope>NUCLEOTIDE SEQUENCE [LARGE SCALE GENOMIC DNA]</scope>
    <source>
        <strain evidence="2 3">CGMCC 4.2132</strain>
    </source>
</reference>
<feature type="compositionally biased region" description="Low complexity" evidence="1">
    <location>
        <begin position="391"/>
        <end position="403"/>
    </location>
</feature>
<keyword evidence="3" id="KW-1185">Reference proteome</keyword>
<feature type="region of interest" description="Disordered" evidence="1">
    <location>
        <begin position="368"/>
        <end position="403"/>
    </location>
</feature>
<accession>A0A239EA51</accession>
<dbReference type="RefSeq" id="WP_089207267.1">
    <property type="nucleotide sequence ID" value="NZ_FZOD01000009.1"/>
</dbReference>
<sequence>MKPGTWKPGDALVGDSPTFLAHALEMSLRYGVGPWPEEAQLLPDEPPRADDGEVFISTAVLDGIRTHHFAPGSDPGAVGEIADLMQSLVTAPPHPDDLARLHERAADPPALDIADALLDELRRRKLPRDRLHAVGRHLAEHGTRRNATKIGLVLVGACGDISDRGLLLLLGALEEFTLYAVVALTRTQPDPQRAAYELARRVRGWGRIHAVERLEGCDDPEVKAWLLRDGFRNGIMGEYLAHLAATTGDLYSALLESEIDDDLLDGAGEILSALALGGPAKDMTDYPDAVPALSRYAELIDWHEATVGRLNHLLGIVWFLRHPLEGLDWSGDDLQVLRDRYEELLRQPRWQDLVLDHLADPFRKDFAASPTTRSASRWPPSPPGGHDDPRGATATGAMTTAGM</sequence>
<gene>
    <name evidence="2" type="ORF">SAMN05216276_100929</name>
</gene>
<protein>
    <submittedName>
        <fullName evidence="2">Uncharacterized protein</fullName>
    </submittedName>
</protein>